<dbReference type="AlphaFoldDB" id="A0A0L9VC96"/>
<dbReference type="Gramene" id="KOM52628">
    <property type="protein sequence ID" value="KOM52628"/>
    <property type="gene ID" value="LR48_Vigan09g128700"/>
</dbReference>
<dbReference type="GO" id="GO:0003677">
    <property type="term" value="F:DNA binding"/>
    <property type="evidence" value="ECO:0007669"/>
    <property type="project" value="TreeGrafter"/>
</dbReference>
<dbReference type="Proteomes" id="UP000053144">
    <property type="component" value="Chromosome 9"/>
</dbReference>
<proteinExistence type="predicted"/>
<dbReference type="EMBL" id="CM003379">
    <property type="protein sequence ID" value="KOM52628.1"/>
    <property type="molecule type" value="Genomic_DNA"/>
</dbReference>
<keyword evidence="3" id="KW-0539">Nucleus</keyword>
<evidence type="ECO:0000256" key="2">
    <source>
        <dbReference type="ARBA" id="ARBA00023163"/>
    </source>
</evidence>
<feature type="compositionally biased region" description="Polar residues" evidence="5">
    <location>
        <begin position="1"/>
        <end position="13"/>
    </location>
</feature>
<dbReference type="KEGG" id="var:108342627"/>
<gene>
    <name evidence="6" type="ORF">HKW66_Vig0076930</name>
    <name evidence="7" type="ORF">LR48_Vigan09g128700</name>
</gene>
<accession>A0A0L9VC96</accession>
<dbReference type="GO" id="GO:0005634">
    <property type="term" value="C:nucleus"/>
    <property type="evidence" value="ECO:0007669"/>
    <property type="project" value="TreeGrafter"/>
</dbReference>
<dbReference type="InterPro" id="IPR052483">
    <property type="entry name" value="bZIP_transcription_regulators"/>
</dbReference>
<protein>
    <submittedName>
        <fullName evidence="7">Uncharacterized protein</fullName>
    </submittedName>
</protein>
<evidence type="ECO:0000256" key="1">
    <source>
        <dbReference type="ARBA" id="ARBA00023015"/>
    </source>
</evidence>
<feature type="compositionally biased region" description="Basic and acidic residues" evidence="5">
    <location>
        <begin position="21"/>
        <end position="38"/>
    </location>
</feature>
<dbReference type="OMA" id="LMCNIDP"/>
<feature type="coiled-coil region" evidence="4">
    <location>
        <begin position="89"/>
        <end position="140"/>
    </location>
</feature>
<keyword evidence="1" id="KW-0805">Transcription regulation</keyword>
<keyword evidence="4" id="KW-0175">Coiled coil</keyword>
<evidence type="ECO:0000313" key="6">
    <source>
        <dbReference type="EMBL" id="KAG2394932.1"/>
    </source>
</evidence>
<evidence type="ECO:0000256" key="4">
    <source>
        <dbReference type="SAM" id="Coils"/>
    </source>
</evidence>
<dbReference type="EMBL" id="JABFOF010000006">
    <property type="protein sequence ID" value="KAG2394932.1"/>
    <property type="molecule type" value="Genomic_DNA"/>
</dbReference>
<sequence length="175" mass="20150">MEQTEEGCNTNEKMVTGVDSSSKHVEEFQPQKHDEDPGLKQNLTDPNLRRTVSNHSAKKSWKKKWKIVKKLEDEAKMLQDQLAILKPLHERQQKQVQRLMEEEKALLQEMHDLQEKALLRDAENEKNRSTIKTLKELRQKQVEQLLKLDIDPLDPAFNAAASCEGNNRGSGSKSP</sequence>
<feature type="region of interest" description="Disordered" evidence="5">
    <location>
        <begin position="1"/>
        <end position="58"/>
    </location>
</feature>
<reference evidence="8" key="1">
    <citation type="journal article" date="2015" name="Proc. Natl. Acad. Sci. U.S.A.">
        <title>Genome sequencing of adzuki bean (Vigna angularis) provides insight into high starch and low fat accumulation and domestication.</title>
        <authorList>
            <person name="Yang K."/>
            <person name="Tian Z."/>
            <person name="Chen C."/>
            <person name="Luo L."/>
            <person name="Zhao B."/>
            <person name="Wang Z."/>
            <person name="Yu L."/>
            <person name="Li Y."/>
            <person name="Sun Y."/>
            <person name="Li W."/>
            <person name="Chen Y."/>
            <person name="Li Y."/>
            <person name="Zhang Y."/>
            <person name="Ai D."/>
            <person name="Zhao J."/>
            <person name="Shang C."/>
            <person name="Ma Y."/>
            <person name="Wu B."/>
            <person name="Wang M."/>
            <person name="Gao L."/>
            <person name="Sun D."/>
            <person name="Zhang P."/>
            <person name="Guo F."/>
            <person name="Wang W."/>
            <person name="Li Y."/>
            <person name="Wang J."/>
            <person name="Varshney R.K."/>
            <person name="Wang J."/>
            <person name="Ling H.Q."/>
            <person name="Wan P."/>
        </authorList>
    </citation>
    <scope>NUCLEOTIDE SEQUENCE</scope>
    <source>
        <strain evidence="8">cv. Jingnong 6</strain>
    </source>
</reference>
<evidence type="ECO:0000313" key="8">
    <source>
        <dbReference type="Proteomes" id="UP000053144"/>
    </source>
</evidence>
<dbReference type="PANTHER" id="PTHR46391">
    <property type="entry name" value="BASIC LEUCINE ZIPPER 34"/>
    <property type="match status" value="1"/>
</dbReference>
<evidence type="ECO:0000256" key="3">
    <source>
        <dbReference type="ARBA" id="ARBA00023242"/>
    </source>
</evidence>
<reference evidence="6 9" key="3">
    <citation type="submission" date="2020-05" db="EMBL/GenBank/DDBJ databases">
        <title>Vigna angularis (adzuki bean) Var. LongXiaoDou No. 4 denovo assembly.</title>
        <authorList>
            <person name="Xiang H."/>
        </authorList>
    </citation>
    <scope>NUCLEOTIDE SEQUENCE [LARGE SCALE GENOMIC DNA]</scope>
    <source>
        <tissue evidence="6">Leaf</tissue>
    </source>
</reference>
<reference evidence="7" key="2">
    <citation type="submission" date="2015-02" db="EMBL/GenBank/DDBJ databases">
        <authorList>
            <person name="Chooi Y.-H."/>
        </authorList>
    </citation>
    <scope>NUCLEOTIDE SEQUENCE</scope>
    <source>
        <tissue evidence="7">Seedling</tissue>
    </source>
</reference>
<feature type="compositionally biased region" description="Polar residues" evidence="5">
    <location>
        <begin position="41"/>
        <end position="55"/>
    </location>
</feature>
<evidence type="ECO:0000256" key="5">
    <source>
        <dbReference type="SAM" id="MobiDB-lite"/>
    </source>
</evidence>
<name>A0A0L9VC96_PHAAN</name>
<dbReference type="OrthoDB" id="1430924at2759"/>
<dbReference type="PANTHER" id="PTHR46391:SF13">
    <property type="entry name" value="ACTIVATOR OF SPOMIN LUC3"/>
    <property type="match status" value="1"/>
</dbReference>
<organism evidence="7 8">
    <name type="scientific">Phaseolus angularis</name>
    <name type="common">Azuki bean</name>
    <name type="synonym">Vigna angularis</name>
    <dbReference type="NCBI Taxonomy" id="3914"/>
    <lineage>
        <taxon>Eukaryota</taxon>
        <taxon>Viridiplantae</taxon>
        <taxon>Streptophyta</taxon>
        <taxon>Embryophyta</taxon>
        <taxon>Tracheophyta</taxon>
        <taxon>Spermatophyta</taxon>
        <taxon>Magnoliopsida</taxon>
        <taxon>eudicotyledons</taxon>
        <taxon>Gunneridae</taxon>
        <taxon>Pentapetalae</taxon>
        <taxon>rosids</taxon>
        <taxon>fabids</taxon>
        <taxon>Fabales</taxon>
        <taxon>Fabaceae</taxon>
        <taxon>Papilionoideae</taxon>
        <taxon>50 kb inversion clade</taxon>
        <taxon>NPAAA clade</taxon>
        <taxon>indigoferoid/millettioid clade</taxon>
        <taxon>Phaseoleae</taxon>
        <taxon>Vigna</taxon>
    </lineage>
</organism>
<evidence type="ECO:0000313" key="7">
    <source>
        <dbReference type="EMBL" id="KOM52628.1"/>
    </source>
</evidence>
<keyword evidence="2" id="KW-0804">Transcription</keyword>
<evidence type="ECO:0000313" key="9">
    <source>
        <dbReference type="Proteomes" id="UP000743370"/>
    </source>
</evidence>
<dbReference type="Proteomes" id="UP000743370">
    <property type="component" value="Unassembled WGS sequence"/>
</dbReference>
<dbReference type="GO" id="GO:0045893">
    <property type="term" value="P:positive regulation of DNA-templated transcription"/>
    <property type="evidence" value="ECO:0007669"/>
    <property type="project" value="TreeGrafter"/>
</dbReference>